<evidence type="ECO:0000313" key="1">
    <source>
        <dbReference type="EMBL" id="CAD7014465.1"/>
    </source>
</evidence>
<accession>A0A811VF12</accession>
<proteinExistence type="predicted"/>
<organism evidence="1 2">
    <name type="scientific">Ceratitis capitata</name>
    <name type="common">Mediterranean fruit fly</name>
    <name type="synonym">Tephritis capitata</name>
    <dbReference type="NCBI Taxonomy" id="7213"/>
    <lineage>
        <taxon>Eukaryota</taxon>
        <taxon>Metazoa</taxon>
        <taxon>Ecdysozoa</taxon>
        <taxon>Arthropoda</taxon>
        <taxon>Hexapoda</taxon>
        <taxon>Insecta</taxon>
        <taxon>Pterygota</taxon>
        <taxon>Neoptera</taxon>
        <taxon>Endopterygota</taxon>
        <taxon>Diptera</taxon>
        <taxon>Brachycera</taxon>
        <taxon>Muscomorpha</taxon>
        <taxon>Tephritoidea</taxon>
        <taxon>Tephritidae</taxon>
        <taxon>Ceratitis</taxon>
        <taxon>Ceratitis</taxon>
    </lineage>
</organism>
<dbReference type="Proteomes" id="UP000606786">
    <property type="component" value="Unassembled WGS sequence"/>
</dbReference>
<name>A0A811VF12_CERCA</name>
<dbReference type="AlphaFoldDB" id="A0A811VF12"/>
<protein>
    <submittedName>
        <fullName evidence="1">(Mediterranean fruit fly) hypothetical protein</fullName>
    </submittedName>
</protein>
<comment type="caution">
    <text evidence="1">The sequence shown here is derived from an EMBL/GenBank/DDBJ whole genome shotgun (WGS) entry which is preliminary data.</text>
</comment>
<reference evidence="1" key="1">
    <citation type="submission" date="2020-11" db="EMBL/GenBank/DDBJ databases">
        <authorList>
            <person name="Whitehead M."/>
        </authorList>
    </citation>
    <scope>NUCLEOTIDE SEQUENCE</scope>
    <source>
        <strain evidence="1">EGII</strain>
    </source>
</reference>
<keyword evidence="2" id="KW-1185">Reference proteome</keyword>
<dbReference type="EMBL" id="CAJHJT010000056">
    <property type="protein sequence ID" value="CAD7014465.1"/>
    <property type="molecule type" value="Genomic_DNA"/>
</dbReference>
<gene>
    <name evidence="1" type="ORF">CCAP1982_LOCUS22461</name>
</gene>
<sequence length="119" mass="13353">MSPKPQTFIFCIAFNLTKCISTLPFLKRRQLCLAECTPGCLQSSNASETCNLCVIIIITVVAAAGSRQHNENIRAERHTEQRELYTNTYDATIEQQAAIAIMATTKSKHQQNSWQLFST</sequence>
<evidence type="ECO:0000313" key="2">
    <source>
        <dbReference type="Proteomes" id="UP000606786"/>
    </source>
</evidence>